<dbReference type="Proteomes" id="UP000024635">
    <property type="component" value="Unassembled WGS sequence"/>
</dbReference>
<organism evidence="2 3">
    <name type="scientific">Ancylostoma ceylanicum</name>
    <dbReference type="NCBI Taxonomy" id="53326"/>
    <lineage>
        <taxon>Eukaryota</taxon>
        <taxon>Metazoa</taxon>
        <taxon>Ecdysozoa</taxon>
        <taxon>Nematoda</taxon>
        <taxon>Chromadorea</taxon>
        <taxon>Rhabditida</taxon>
        <taxon>Rhabditina</taxon>
        <taxon>Rhabditomorpha</taxon>
        <taxon>Strongyloidea</taxon>
        <taxon>Ancylostomatidae</taxon>
        <taxon>Ancylostomatinae</taxon>
        <taxon>Ancylostoma</taxon>
    </lineage>
</organism>
<accession>A0A016VMF3</accession>
<reference evidence="3" key="1">
    <citation type="journal article" date="2015" name="Nat. Genet.">
        <title>The genome and transcriptome of the zoonotic hookworm Ancylostoma ceylanicum identify infection-specific gene families.</title>
        <authorList>
            <person name="Schwarz E.M."/>
            <person name="Hu Y."/>
            <person name="Antoshechkin I."/>
            <person name="Miller M.M."/>
            <person name="Sternberg P.W."/>
            <person name="Aroian R.V."/>
        </authorList>
    </citation>
    <scope>NUCLEOTIDE SEQUENCE</scope>
    <source>
        <strain evidence="3">HY135</strain>
    </source>
</reference>
<evidence type="ECO:0000256" key="1">
    <source>
        <dbReference type="SAM" id="MobiDB-lite"/>
    </source>
</evidence>
<evidence type="ECO:0000313" key="2">
    <source>
        <dbReference type="EMBL" id="EYC28789.1"/>
    </source>
</evidence>
<dbReference type="EMBL" id="JARK01001343">
    <property type="protein sequence ID" value="EYC28789.1"/>
    <property type="molecule type" value="Genomic_DNA"/>
</dbReference>
<comment type="caution">
    <text evidence="2">The sequence shown here is derived from an EMBL/GenBank/DDBJ whole genome shotgun (WGS) entry which is preliminary data.</text>
</comment>
<gene>
    <name evidence="2" type="primary">Acey_s0007.g3429</name>
    <name evidence="2" type="ORF">Y032_0007g3429</name>
</gene>
<evidence type="ECO:0000313" key="3">
    <source>
        <dbReference type="Proteomes" id="UP000024635"/>
    </source>
</evidence>
<feature type="region of interest" description="Disordered" evidence="1">
    <location>
        <begin position="85"/>
        <end position="109"/>
    </location>
</feature>
<name>A0A016VMF3_9BILA</name>
<keyword evidence="3" id="KW-1185">Reference proteome</keyword>
<sequence length="116" mass="12833">MCTIIILPNSLQEYQTKGKVFFLSAHLRIRKDLPPTCGYFALDANEWPWNVAKSSKQWFSSVLSLRNSSQKAQKACTCQLTEDVDAAVSTSGRPESEGDGGGTTDESEVSFKILLR</sequence>
<proteinExistence type="predicted"/>
<protein>
    <submittedName>
        <fullName evidence="2">Uncharacterized protein</fullName>
    </submittedName>
</protein>
<dbReference type="AlphaFoldDB" id="A0A016VMF3"/>